<dbReference type="EMBL" id="JQJC01000015">
    <property type="protein sequence ID" value="KGN94662.1"/>
    <property type="molecule type" value="Genomic_DNA"/>
</dbReference>
<dbReference type="Pfam" id="PF19420">
    <property type="entry name" value="DDAH_eukar"/>
    <property type="match status" value="1"/>
</dbReference>
<reference evidence="4 6" key="1">
    <citation type="submission" date="2014-08" db="EMBL/GenBank/DDBJ databases">
        <title>Porphyromonas crevioricanis strain:COT-253_OH1447 Genome sequencing.</title>
        <authorList>
            <person name="Wallis C."/>
            <person name="Deusch O."/>
            <person name="O'Flynn C."/>
            <person name="Davis I."/>
            <person name="Jospin G."/>
            <person name="Darling A.E."/>
            <person name="Coil D.A."/>
            <person name="Alexiev A."/>
            <person name="Horsfall A."/>
            <person name="Kirkwood N."/>
            <person name="Harris S."/>
            <person name="Eisen J.A."/>
        </authorList>
    </citation>
    <scope>NUCLEOTIDE SEQUENCE [LARGE SCALE GENOMIC DNA]</scope>
    <source>
        <strain evidence="6">COT-253 OH1447</strain>
        <strain evidence="4">COT-253_OH1447</strain>
    </source>
</reference>
<dbReference type="Gene3D" id="3.75.10.10">
    <property type="entry name" value="L-arginine/glycine Amidinotransferase, Chain A"/>
    <property type="match status" value="1"/>
</dbReference>
<dbReference type="Proteomes" id="UP000030136">
    <property type="component" value="Unassembled WGS sequence"/>
</dbReference>
<protein>
    <recommendedName>
        <fullName evidence="2">arginine deiminase</fullName>
        <ecNumber evidence="2">3.5.3.6</ecNumber>
    </recommendedName>
</protein>
<dbReference type="OrthoDB" id="9807502at2"/>
<comment type="pathway">
    <text evidence="1">Amino-acid degradation; L-arginine degradation via ADI pathway; carbamoyl phosphate from L-arginine: step 1/2.</text>
</comment>
<proteinExistence type="predicted"/>
<dbReference type="PANTHER" id="PTHR47271:SF2">
    <property type="entry name" value="ARGININE DEIMINASE"/>
    <property type="match status" value="1"/>
</dbReference>
<dbReference type="EMBL" id="LS483447">
    <property type="protein sequence ID" value="SQH73420.1"/>
    <property type="molecule type" value="Genomic_DNA"/>
</dbReference>
<evidence type="ECO:0000256" key="2">
    <source>
        <dbReference type="ARBA" id="ARBA00012171"/>
    </source>
</evidence>
<dbReference type="eggNOG" id="COG1834">
    <property type="taxonomic scope" value="Bacteria"/>
</dbReference>
<accession>A0A0A2FWV4</accession>
<dbReference type="RefSeq" id="WP_023938574.1">
    <property type="nucleotide sequence ID" value="NZ_FUXH01000001.1"/>
</dbReference>
<dbReference type="STRING" id="393921.HQ45_02910"/>
<dbReference type="GO" id="GO:0019546">
    <property type="term" value="P:L-arginine deiminase pathway"/>
    <property type="evidence" value="ECO:0007669"/>
    <property type="project" value="TreeGrafter"/>
</dbReference>
<gene>
    <name evidence="4" type="ORF">HQ38_05640</name>
    <name evidence="5" type="ORF">NCTC12858_01275</name>
</gene>
<keyword evidence="7" id="KW-1185">Reference proteome</keyword>
<evidence type="ECO:0000313" key="6">
    <source>
        <dbReference type="Proteomes" id="UP000030136"/>
    </source>
</evidence>
<name>A0A0A2FWV4_9PORP</name>
<sequence>MITPHVTNETSRLCTVVLGLPDKQGPEPSIEQTYDAKSYDSVVKGIYPKEGDCKIEMQAVLEILNKYQVEVLRPSSLEDYNQVFARDVAFTIDDTLFVANLIADRSRETEAFTDIFSQVGDHLELLPAPIRVEGGDVLLYDDILFVGTCPEGTFDSYKTARTNRYAVDFLRDRFPHKTIVPIVLKKHDQNTAESVLHLDCAFQPVGTGKAIYYPKGFADQESKGVIEEIFGKSNLFAVTEEEAYYMNTNIFSISPSVVISEQRFSRLNNHLQEEWGIQVEPVPYFEISKMGGLLRCSTMPIVRE</sequence>
<reference evidence="5 7" key="2">
    <citation type="submission" date="2018-06" db="EMBL/GenBank/DDBJ databases">
        <authorList>
            <consortium name="Pathogen Informatics"/>
            <person name="Doyle S."/>
        </authorList>
    </citation>
    <scope>NUCLEOTIDE SEQUENCE [LARGE SCALE GENOMIC DNA]</scope>
    <source>
        <strain evidence="5 7">NCTC12858</strain>
    </source>
</reference>
<comment type="catalytic activity">
    <reaction evidence="3">
        <text>L-arginine + H2O = L-citrulline + NH4(+)</text>
        <dbReference type="Rhea" id="RHEA:19597"/>
        <dbReference type="ChEBI" id="CHEBI:15377"/>
        <dbReference type="ChEBI" id="CHEBI:28938"/>
        <dbReference type="ChEBI" id="CHEBI:32682"/>
        <dbReference type="ChEBI" id="CHEBI:57743"/>
        <dbReference type="EC" id="3.5.3.6"/>
    </reaction>
</comment>
<dbReference type="Proteomes" id="UP000249300">
    <property type="component" value="Chromosome 1"/>
</dbReference>
<dbReference type="GO" id="GO:0016990">
    <property type="term" value="F:arginine deiminase activity"/>
    <property type="evidence" value="ECO:0007669"/>
    <property type="project" value="UniProtKB-EC"/>
</dbReference>
<evidence type="ECO:0000256" key="3">
    <source>
        <dbReference type="ARBA" id="ARBA00049429"/>
    </source>
</evidence>
<evidence type="ECO:0000256" key="1">
    <source>
        <dbReference type="ARBA" id="ARBA00005213"/>
    </source>
</evidence>
<dbReference type="EC" id="3.5.3.6" evidence="2"/>
<evidence type="ECO:0000313" key="7">
    <source>
        <dbReference type="Proteomes" id="UP000249300"/>
    </source>
</evidence>
<dbReference type="KEGG" id="pcre:NCTC12858_01275"/>
<organism evidence="4 6">
    <name type="scientific">Porphyromonas crevioricanis</name>
    <dbReference type="NCBI Taxonomy" id="393921"/>
    <lineage>
        <taxon>Bacteria</taxon>
        <taxon>Pseudomonadati</taxon>
        <taxon>Bacteroidota</taxon>
        <taxon>Bacteroidia</taxon>
        <taxon>Bacteroidales</taxon>
        <taxon>Porphyromonadaceae</taxon>
        <taxon>Porphyromonas</taxon>
    </lineage>
</organism>
<evidence type="ECO:0000313" key="4">
    <source>
        <dbReference type="EMBL" id="KGN94662.1"/>
    </source>
</evidence>
<evidence type="ECO:0000313" key="5">
    <source>
        <dbReference type="EMBL" id="SQH73420.1"/>
    </source>
</evidence>
<dbReference type="PANTHER" id="PTHR47271">
    <property type="entry name" value="ARGININE DEIMINASE"/>
    <property type="match status" value="1"/>
</dbReference>
<dbReference type="AlphaFoldDB" id="A0A0A2FWV4"/>
<dbReference type="SUPFAM" id="SSF55909">
    <property type="entry name" value="Pentein"/>
    <property type="match status" value="1"/>
</dbReference>